<sequence>MLGSGTAEKGKKKRAGIACTLCRARKVRCDAVLNGTPCANCRLDSLECTIPKNRRHRYVLYGGTTKLRVPKASRPRVATVSEEGKPSFPETISSQSSGQLQNGHHTDTTGSPVQLEGAAPSPAPLRSASTISEDAAIRPSLPAFIKALPDTLDATDLQYLQAKNAFSLPSREFHDVCVARYLEFAHPLLPLLDKRQLLSTLRNEEGNGEQISLLLFHAVMLSGVTFVEDEWIHSEGFSSRQAARRAFFDRAKALFNCNSDLDRLVACQAAVLLGTWHPGKNEKADSWFWSGTAVSLAYSIQLHLEPDESHFDAAERSLRRRLWWCAFSRDQKIALALGRPHRSTYYNVGMLTSEDLDERLQVSPGSYPTETRRYIVSLMENREMRDSLDRLCIEHMKLCVCIASFVSTIFKCRREMKCRGRGNRKEDLVLSPTSRLNRCAQDFAQWYRDLAPDLRYRTHVTTRSHRAHRGQTRCLTVHQSTIHVLYHVSISALYRLKALSPSSTWRDVSQGEPHGASQSILRHIAWELTRTNQDLCESGLVPYLSTGAVGGVVAAVVIHLLDVKAPNEAVRRAAAHGIEKCKQILLILKDAYGTAIDALEYLREAERQDADSSIVKEPETTAQIGDTATWPFPYAHTPPLPSPPPHRPPLSTTFGGPFLAASQTPGVLPALETSPFKEADEIFWQSWLEGTSNYDFLEGSSLPLYDLGFASNDVGNFEIPTAFAGP</sequence>
<dbReference type="InterPro" id="IPR036864">
    <property type="entry name" value="Zn2-C6_fun-type_DNA-bd_sf"/>
</dbReference>
<keyword evidence="2" id="KW-0805">Transcription regulation</keyword>
<evidence type="ECO:0000256" key="6">
    <source>
        <dbReference type="SAM" id="MobiDB-lite"/>
    </source>
</evidence>
<feature type="compositionally biased region" description="Low complexity" evidence="6">
    <location>
        <begin position="118"/>
        <end position="129"/>
    </location>
</feature>
<evidence type="ECO:0000256" key="3">
    <source>
        <dbReference type="ARBA" id="ARBA00023125"/>
    </source>
</evidence>
<dbReference type="SMART" id="SM00906">
    <property type="entry name" value="Fungal_trans"/>
    <property type="match status" value="1"/>
</dbReference>
<evidence type="ECO:0000256" key="1">
    <source>
        <dbReference type="ARBA" id="ARBA00022723"/>
    </source>
</evidence>
<dbReference type="InterPro" id="IPR007219">
    <property type="entry name" value="XnlR_reg_dom"/>
</dbReference>
<dbReference type="GO" id="GO:0006351">
    <property type="term" value="P:DNA-templated transcription"/>
    <property type="evidence" value="ECO:0007669"/>
    <property type="project" value="InterPro"/>
</dbReference>
<dbReference type="GO" id="GO:0000981">
    <property type="term" value="F:DNA-binding transcription factor activity, RNA polymerase II-specific"/>
    <property type="evidence" value="ECO:0007669"/>
    <property type="project" value="InterPro"/>
</dbReference>
<keyword evidence="4" id="KW-0804">Transcription</keyword>
<dbReference type="PROSITE" id="PS00463">
    <property type="entry name" value="ZN2_CY6_FUNGAL_1"/>
    <property type="match status" value="1"/>
</dbReference>
<dbReference type="Gene3D" id="4.10.240.10">
    <property type="entry name" value="Zn(2)-C6 fungal-type DNA-binding domain"/>
    <property type="match status" value="1"/>
</dbReference>
<accession>A0A0D2G4C3</accession>
<dbReference type="EMBL" id="KN846956">
    <property type="protein sequence ID" value="KIW73640.1"/>
    <property type="molecule type" value="Genomic_DNA"/>
</dbReference>
<organism evidence="8 9">
    <name type="scientific">Phialophora macrospora</name>
    <dbReference type="NCBI Taxonomy" id="1851006"/>
    <lineage>
        <taxon>Eukaryota</taxon>
        <taxon>Fungi</taxon>
        <taxon>Dikarya</taxon>
        <taxon>Ascomycota</taxon>
        <taxon>Pezizomycotina</taxon>
        <taxon>Eurotiomycetes</taxon>
        <taxon>Chaetothyriomycetidae</taxon>
        <taxon>Chaetothyriales</taxon>
        <taxon>Herpotrichiellaceae</taxon>
        <taxon>Phialophora</taxon>
    </lineage>
</organism>
<dbReference type="Pfam" id="PF00172">
    <property type="entry name" value="Zn_clus"/>
    <property type="match status" value="1"/>
</dbReference>
<dbReference type="Proteomes" id="UP000054266">
    <property type="component" value="Unassembled WGS sequence"/>
</dbReference>
<feature type="region of interest" description="Disordered" evidence="6">
    <location>
        <begin position="71"/>
        <end position="129"/>
    </location>
</feature>
<evidence type="ECO:0000313" key="9">
    <source>
        <dbReference type="Proteomes" id="UP000054266"/>
    </source>
</evidence>
<dbReference type="InterPro" id="IPR052761">
    <property type="entry name" value="Fungal_Detox/Toxin_TFs"/>
</dbReference>
<evidence type="ECO:0000313" key="8">
    <source>
        <dbReference type="EMBL" id="KIW73640.1"/>
    </source>
</evidence>
<dbReference type="CDD" id="cd12148">
    <property type="entry name" value="fungal_TF_MHR"/>
    <property type="match status" value="1"/>
</dbReference>
<evidence type="ECO:0000256" key="4">
    <source>
        <dbReference type="ARBA" id="ARBA00023163"/>
    </source>
</evidence>
<dbReference type="PANTHER" id="PTHR47425">
    <property type="entry name" value="FARB-RELATED"/>
    <property type="match status" value="1"/>
</dbReference>
<dbReference type="STRING" id="5601.A0A0D2G4C3"/>
<keyword evidence="9" id="KW-1185">Reference proteome</keyword>
<dbReference type="SUPFAM" id="SSF57701">
    <property type="entry name" value="Zn2/Cys6 DNA-binding domain"/>
    <property type="match status" value="1"/>
</dbReference>
<evidence type="ECO:0000256" key="2">
    <source>
        <dbReference type="ARBA" id="ARBA00023015"/>
    </source>
</evidence>
<keyword evidence="3" id="KW-0238">DNA-binding</keyword>
<dbReference type="PANTHER" id="PTHR47425:SF2">
    <property type="entry name" value="FARB-RELATED"/>
    <property type="match status" value="1"/>
</dbReference>
<name>A0A0D2G4C3_9EURO</name>
<dbReference type="CDD" id="cd00067">
    <property type="entry name" value="GAL4"/>
    <property type="match status" value="1"/>
</dbReference>
<dbReference type="SMART" id="SM00066">
    <property type="entry name" value="GAL4"/>
    <property type="match status" value="1"/>
</dbReference>
<dbReference type="PROSITE" id="PS50048">
    <property type="entry name" value="ZN2_CY6_FUNGAL_2"/>
    <property type="match status" value="1"/>
</dbReference>
<feature type="domain" description="Zn(2)-C6 fungal-type" evidence="7">
    <location>
        <begin position="18"/>
        <end position="50"/>
    </location>
</feature>
<evidence type="ECO:0000259" key="7">
    <source>
        <dbReference type="PROSITE" id="PS50048"/>
    </source>
</evidence>
<protein>
    <recommendedName>
        <fullName evidence="7">Zn(2)-C6 fungal-type domain-containing protein</fullName>
    </recommendedName>
</protein>
<evidence type="ECO:0000256" key="5">
    <source>
        <dbReference type="ARBA" id="ARBA00023242"/>
    </source>
</evidence>
<reference evidence="8 9" key="1">
    <citation type="submission" date="2015-01" db="EMBL/GenBank/DDBJ databases">
        <title>The Genome Sequence of Capronia semiimmersa CBS27337.</title>
        <authorList>
            <consortium name="The Broad Institute Genomics Platform"/>
            <person name="Cuomo C."/>
            <person name="de Hoog S."/>
            <person name="Gorbushina A."/>
            <person name="Stielow B."/>
            <person name="Teixiera M."/>
            <person name="Abouelleil A."/>
            <person name="Chapman S.B."/>
            <person name="Priest M."/>
            <person name="Young S.K."/>
            <person name="Wortman J."/>
            <person name="Nusbaum C."/>
            <person name="Birren B."/>
        </authorList>
    </citation>
    <scope>NUCLEOTIDE SEQUENCE [LARGE SCALE GENOMIC DNA]</scope>
    <source>
        <strain evidence="8 9">CBS 27337</strain>
    </source>
</reference>
<dbReference type="AlphaFoldDB" id="A0A0D2G4C3"/>
<keyword evidence="5" id="KW-0539">Nucleus</keyword>
<dbReference type="GO" id="GO:0003677">
    <property type="term" value="F:DNA binding"/>
    <property type="evidence" value="ECO:0007669"/>
    <property type="project" value="UniProtKB-KW"/>
</dbReference>
<proteinExistence type="predicted"/>
<dbReference type="GO" id="GO:0008270">
    <property type="term" value="F:zinc ion binding"/>
    <property type="evidence" value="ECO:0007669"/>
    <property type="project" value="InterPro"/>
</dbReference>
<feature type="compositionally biased region" description="Polar residues" evidence="6">
    <location>
        <begin position="90"/>
        <end position="112"/>
    </location>
</feature>
<dbReference type="HOGENOM" id="CLU_006329_1_4_1"/>
<keyword evidence="1" id="KW-0479">Metal-binding</keyword>
<gene>
    <name evidence="8" type="ORF">PV04_01739</name>
</gene>
<dbReference type="Pfam" id="PF04082">
    <property type="entry name" value="Fungal_trans"/>
    <property type="match status" value="1"/>
</dbReference>
<dbReference type="InterPro" id="IPR001138">
    <property type="entry name" value="Zn2Cys6_DnaBD"/>
</dbReference>